<dbReference type="SMART" id="SM00382">
    <property type="entry name" value="AAA"/>
    <property type="match status" value="1"/>
</dbReference>
<evidence type="ECO:0000256" key="3">
    <source>
        <dbReference type="ARBA" id="ARBA00022692"/>
    </source>
</evidence>
<evidence type="ECO:0000256" key="5">
    <source>
        <dbReference type="ARBA" id="ARBA00022741"/>
    </source>
</evidence>
<evidence type="ECO:0000256" key="9">
    <source>
        <dbReference type="SAM" id="MobiDB-lite"/>
    </source>
</evidence>
<feature type="transmembrane region" description="Helical" evidence="10">
    <location>
        <begin position="818"/>
        <end position="837"/>
    </location>
</feature>
<dbReference type="GO" id="GO:0016887">
    <property type="term" value="F:ATP hydrolysis activity"/>
    <property type="evidence" value="ECO:0007669"/>
    <property type="project" value="InterPro"/>
</dbReference>
<dbReference type="OrthoDB" id="10255969at2759"/>
<organism evidence="12 13">
    <name type="scientific">Orchesella cincta</name>
    <name type="common">Springtail</name>
    <name type="synonym">Podura cincta</name>
    <dbReference type="NCBI Taxonomy" id="48709"/>
    <lineage>
        <taxon>Eukaryota</taxon>
        <taxon>Metazoa</taxon>
        <taxon>Ecdysozoa</taxon>
        <taxon>Arthropoda</taxon>
        <taxon>Hexapoda</taxon>
        <taxon>Collembola</taxon>
        <taxon>Entomobryomorpha</taxon>
        <taxon>Entomobryoidea</taxon>
        <taxon>Orchesellidae</taxon>
        <taxon>Orchesellinae</taxon>
        <taxon>Orchesella</taxon>
    </lineage>
</organism>
<comment type="caution">
    <text evidence="12">The sequence shown here is derived from an EMBL/GenBank/DDBJ whole genome shotgun (WGS) entry which is preliminary data.</text>
</comment>
<evidence type="ECO:0000313" key="13">
    <source>
        <dbReference type="Proteomes" id="UP000094527"/>
    </source>
</evidence>
<keyword evidence="3 10" id="KW-0812">Transmembrane</keyword>
<dbReference type="InterPro" id="IPR027417">
    <property type="entry name" value="P-loop_NTPase"/>
</dbReference>
<feature type="compositionally biased region" description="Basic and acidic residues" evidence="9">
    <location>
        <begin position="770"/>
        <end position="781"/>
    </location>
</feature>
<keyword evidence="6 12" id="KW-0067">ATP-binding</keyword>
<dbReference type="InterPro" id="IPR026082">
    <property type="entry name" value="ABCA"/>
</dbReference>
<evidence type="ECO:0000256" key="4">
    <source>
        <dbReference type="ARBA" id="ARBA00022737"/>
    </source>
</evidence>
<name>A0A1D2NFG7_ORCCI</name>
<dbReference type="AlphaFoldDB" id="A0A1D2NFG7"/>
<dbReference type="GO" id="GO:0005319">
    <property type="term" value="F:lipid transporter activity"/>
    <property type="evidence" value="ECO:0007669"/>
    <property type="project" value="TreeGrafter"/>
</dbReference>
<sequence>MTILKKISTIFRRVALLLWKNILFRRKFLMIVLTVIEILAPTFLVGGLAWYRTIVDNDTGIKETNFTYFSTYPEEDLLRPAKRKLNMKNTFFAYYPDNVLTREIMEMVKLRIGTRAELKPFDSEEELEVFVEDSEIPLADYKIRKNKIGAAIIFGPAFQVPNETLYLYNPLKPEDHRLNYTIRIPLYTIDTSHLVGSLQLPGPQHDNAQSYRGAAFLGIQIALDKSIINFLTGEEPPAGELMKIHGLPNWMHWFGWMINTLLVLVVSISIVIFFLFYPLDETKGGIVTDGDITVWWFLMFLYVMAATSFCFFISVFTTNPVMATTVGIVLWLLSYFLVAVPLALDYENLTLVKKLVSSILPNTALHWSLGIMATLEGKGIGAQWWNIAQPGSTLDGTSLLHMILVLIFDTIFYISFSMYFENVLPSKYGIRKPWYYPLMNLTKQYGKKTAVNGVSLNMYHGQITALVGHNGAGKTTTLSILTGLFPPTSGSATVNGFDITDELDSVRENLGLCPQHNMLFDDLTVLEHLQFFGRLKGLTSFEAHYEAVSLIKKLQLKSKKHVAACNLSGGQKRKLSLGIALVGGSKVVILDEPTSGMDPEARRVIWDLLLAMRGERTLVLTTHFMEEADILGDRIAVMARGKVSCVGTPLYLKKYFGAGYILKLTAETQTEKENQSSAILDAVKTHVQDAYQMKEEKAGHNFVEISISIPCSDTTGPKLPPLFKDLDANKEKLGIQTIGLSLSTIEDVFLAIEENNCQDGEETATTANNHDSEKKNGHVHSENQSQARYPSLFKQVYGLLMKKTVYTLRKKKILAGQFLMPPIMIIVAILIFNTFYVPRENYPTRVISLDQYKDPIVLYKTDDDVHAEQFKEVVGPNTNAIRVTNETIMKALERAAEGDLGNLP</sequence>
<dbReference type="GO" id="GO:0016020">
    <property type="term" value="C:membrane"/>
    <property type="evidence" value="ECO:0007669"/>
    <property type="project" value="UniProtKB-SubCell"/>
</dbReference>
<feature type="region of interest" description="Disordered" evidence="9">
    <location>
        <begin position="761"/>
        <end position="785"/>
    </location>
</feature>
<feature type="transmembrane region" description="Helical" evidence="10">
    <location>
        <begin position="253"/>
        <end position="276"/>
    </location>
</feature>
<evidence type="ECO:0000256" key="7">
    <source>
        <dbReference type="ARBA" id="ARBA00022989"/>
    </source>
</evidence>
<dbReference type="STRING" id="48709.A0A1D2NFG7"/>
<feature type="domain" description="ABC transporter" evidence="11">
    <location>
        <begin position="436"/>
        <end position="665"/>
    </location>
</feature>
<gene>
    <name evidence="12" type="ORF">Ocin01_02633</name>
</gene>
<dbReference type="GO" id="GO:0140359">
    <property type="term" value="F:ABC-type transporter activity"/>
    <property type="evidence" value="ECO:0007669"/>
    <property type="project" value="InterPro"/>
</dbReference>
<dbReference type="PANTHER" id="PTHR19229">
    <property type="entry name" value="ATP-BINDING CASSETTE TRANSPORTER SUBFAMILY A ABCA"/>
    <property type="match status" value="1"/>
</dbReference>
<feature type="transmembrane region" description="Helical" evidence="10">
    <location>
        <begin position="323"/>
        <end position="344"/>
    </location>
</feature>
<evidence type="ECO:0000313" key="12">
    <source>
        <dbReference type="EMBL" id="ODN03994.1"/>
    </source>
</evidence>
<dbReference type="InterPro" id="IPR003593">
    <property type="entry name" value="AAA+_ATPase"/>
</dbReference>
<evidence type="ECO:0000256" key="1">
    <source>
        <dbReference type="ARBA" id="ARBA00004141"/>
    </source>
</evidence>
<dbReference type="SUPFAM" id="SSF52540">
    <property type="entry name" value="P-loop containing nucleoside triphosphate hydrolases"/>
    <property type="match status" value="1"/>
</dbReference>
<keyword evidence="8 10" id="KW-0472">Membrane</keyword>
<evidence type="ECO:0000256" key="10">
    <source>
        <dbReference type="SAM" id="Phobius"/>
    </source>
</evidence>
<dbReference type="PANTHER" id="PTHR19229:SF250">
    <property type="entry name" value="ABC TRANSPORTER DOMAIN-CONTAINING PROTEIN-RELATED"/>
    <property type="match status" value="1"/>
</dbReference>
<keyword evidence="5" id="KW-0547">Nucleotide-binding</keyword>
<dbReference type="PROSITE" id="PS50893">
    <property type="entry name" value="ABC_TRANSPORTER_2"/>
    <property type="match status" value="1"/>
</dbReference>
<dbReference type="InterPro" id="IPR017871">
    <property type="entry name" value="ABC_transporter-like_CS"/>
</dbReference>
<comment type="subcellular location">
    <subcellularLocation>
        <location evidence="1">Membrane</location>
        <topology evidence="1">Multi-pass membrane protein</topology>
    </subcellularLocation>
</comment>
<keyword evidence="4" id="KW-0677">Repeat</keyword>
<evidence type="ECO:0000256" key="8">
    <source>
        <dbReference type="ARBA" id="ARBA00023136"/>
    </source>
</evidence>
<evidence type="ECO:0000256" key="6">
    <source>
        <dbReference type="ARBA" id="ARBA00022840"/>
    </source>
</evidence>
<evidence type="ECO:0000259" key="11">
    <source>
        <dbReference type="PROSITE" id="PS50893"/>
    </source>
</evidence>
<feature type="transmembrane region" description="Helical" evidence="10">
    <location>
        <begin position="399"/>
        <end position="420"/>
    </location>
</feature>
<proteinExistence type="predicted"/>
<reference evidence="12 13" key="1">
    <citation type="journal article" date="2016" name="Genome Biol. Evol.">
        <title>Gene Family Evolution Reflects Adaptation to Soil Environmental Stressors in the Genome of the Collembolan Orchesella cincta.</title>
        <authorList>
            <person name="Faddeeva-Vakhrusheva A."/>
            <person name="Derks M.F."/>
            <person name="Anvar S.Y."/>
            <person name="Agamennone V."/>
            <person name="Suring W."/>
            <person name="Smit S."/>
            <person name="van Straalen N.M."/>
            <person name="Roelofs D."/>
        </authorList>
    </citation>
    <scope>NUCLEOTIDE SEQUENCE [LARGE SCALE GENOMIC DNA]</scope>
    <source>
        <tissue evidence="12">Mixed pool</tissue>
    </source>
</reference>
<dbReference type="CDD" id="cd03263">
    <property type="entry name" value="ABC_subfamily_A"/>
    <property type="match status" value="1"/>
</dbReference>
<keyword evidence="2" id="KW-0813">Transport</keyword>
<evidence type="ECO:0000256" key="2">
    <source>
        <dbReference type="ARBA" id="ARBA00022448"/>
    </source>
</evidence>
<dbReference type="InterPro" id="IPR003439">
    <property type="entry name" value="ABC_transporter-like_ATP-bd"/>
</dbReference>
<keyword evidence="7 10" id="KW-1133">Transmembrane helix</keyword>
<dbReference type="Proteomes" id="UP000094527">
    <property type="component" value="Unassembled WGS sequence"/>
</dbReference>
<dbReference type="GO" id="GO:0005524">
    <property type="term" value="F:ATP binding"/>
    <property type="evidence" value="ECO:0007669"/>
    <property type="project" value="UniProtKB-KW"/>
</dbReference>
<protein>
    <submittedName>
        <fullName evidence="12">ATP-binding cassette sub-family A member 3</fullName>
    </submittedName>
</protein>
<feature type="transmembrane region" description="Helical" evidence="10">
    <location>
        <begin position="28"/>
        <end position="51"/>
    </location>
</feature>
<feature type="transmembrane region" description="Helical" evidence="10">
    <location>
        <begin position="296"/>
        <end position="316"/>
    </location>
</feature>
<dbReference type="Gene3D" id="3.40.50.300">
    <property type="entry name" value="P-loop containing nucleotide triphosphate hydrolases"/>
    <property type="match status" value="1"/>
</dbReference>
<dbReference type="PROSITE" id="PS00211">
    <property type="entry name" value="ABC_TRANSPORTER_1"/>
    <property type="match status" value="1"/>
</dbReference>
<dbReference type="EMBL" id="LJIJ01000057">
    <property type="protein sequence ID" value="ODN03994.1"/>
    <property type="molecule type" value="Genomic_DNA"/>
</dbReference>
<keyword evidence="13" id="KW-1185">Reference proteome</keyword>
<dbReference type="Pfam" id="PF00005">
    <property type="entry name" value="ABC_tran"/>
    <property type="match status" value="1"/>
</dbReference>
<accession>A0A1D2NFG7</accession>
<dbReference type="FunFam" id="3.40.50.300:FF:000298">
    <property type="entry name" value="ATP-binding cassette sub-family A member 12"/>
    <property type="match status" value="1"/>
</dbReference>